<dbReference type="Pfam" id="PF07592">
    <property type="entry name" value="DDE_Tnp_ISAZ013"/>
    <property type="match status" value="1"/>
</dbReference>
<dbReference type="InterPro" id="IPR001845">
    <property type="entry name" value="HTH_ArsR_DNA-bd_dom"/>
</dbReference>
<dbReference type="PROSITE" id="PS50987">
    <property type="entry name" value="HTH_ARSR_2"/>
    <property type="match status" value="1"/>
</dbReference>
<dbReference type="PANTHER" id="PTHR33154:SF18">
    <property type="entry name" value="ARSENICAL RESISTANCE OPERON REPRESSOR"/>
    <property type="match status" value="1"/>
</dbReference>
<proteinExistence type="predicted"/>
<dbReference type="PANTHER" id="PTHR33154">
    <property type="entry name" value="TRANSCRIPTIONAL REGULATOR, ARSR FAMILY"/>
    <property type="match status" value="1"/>
</dbReference>
<dbReference type="Proteomes" id="UP000748752">
    <property type="component" value="Unassembled WGS sequence"/>
</dbReference>
<sequence>MVEPSTCGDPQSALRWTCKSTRQLSQALHRAGHPVGRQTVSELLAALGYSLQGNRKTREGSAHEDRDAQFGHINAQSHDTRLRTLMLLAQHGELCVCELTQAIVVSQPHLSRHLGQLRELGLVADRRAGLWVYYRIHPRLPAWAQAVIRETHPGLRHSKPFLSDLTQLSAMPNRPEAPRCV</sequence>
<dbReference type="InterPro" id="IPR036390">
    <property type="entry name" value="WH_DNA-bd_sf"/>
</dbReference>
<evidence type="ECO:0000256" key="3">
    <source>
        <dbReference type="ARBA" id="ARBA00023125"/>
    </source>
</evidence>
<feature type="domain" description="HTH arsR-type" evidence="5">
    <location>
        <begin position="61"/>
        <end position="155"/>
    </location>
</feature>
<evidence type="ECO:0000313" key="6">
    <source>
        <dbReference type="EMBL" id="MBK1633992.1"/>
    </source>
</evidence>
<dbReference type="InterPro" id="IPR011518">
    <property type="entry name" value="Transposase_36"/>
</dbReference>
<dbReference type="InterPro" id="IPR036388">
    <property type="entry name" value="WH-like_DNA-bd_sf"/>
</dbReference>
<evidence type="ECO:0000256" key="2">
    <source>
        <dbReference type="ARBA" id="ARBA00023015"/>
    </source>
</evidence>
<organism evidence="6 7">
    <name type="scientific">Thiohalocapsa halophila</name>
    <dbReference type="NCBI Taxonomy" id="69359"/>
    <lineage>
        <taxon>Bacteria</taxon>
        <taxon>Pseudomonadati</taxon>
        <taxon>Pseudomonadota</taxon>
        <taxon>Gammaproteobacteria</taxon>
        <taxon>Chromatiales</taxon>
        <taxon>Chromatiaceae</taxon>
        <taxon>Thiohalocapsa</taxon>
    </lineage>
</organism>
<dbReference type="SUPFAM" id="SSF46785">
    <property type="entry name" value="Winged helix' DNA-binding domain"/>
    <property type="match status" value="1"/>
</dbReference>
<accession>A0ABS1CPY0</accession>
<keyword evidence="3" id="KW-0238">DNA-binding</keyword>
<dbReference type="Gene3D" id="1.10.10.10">
    <property type="entry name" value="Winged helix-like DNA-binding domain superfamily/Winged helix DNA-binding domain"/>
    <property type="match status" value="1"/>
</dbReference>
<keyword evidence="2" id="KW-0805">Transcription regulation</keyword>
<dbReference type="SMART" id="SM00418">
    <property type="entry name" value="HTH_ARSR"/>
    <property type="match status" value="1"/>
</dbReference>
<name>A0ABS1CPY0_9GAMM</name>
<dbReference type="NCBIfam" id="NF033788">
    <property type="entry name" value="HTH_metalloreg"/>
    <property type="match status" value="1"/>
</dbReference>
<dbReference type="InterPro" id="IPR051081">
    <property type="entry name" value="HTH_MetalResp_TranReg"/>
</dbReference>
<keyword evidence="7" id="KW-1185">Reference proteome</keyword>
<gene>
    <name evidence="6" type="ORF">CKO31_25375</name>
</gene>
<evidence type="ECO:0000256" key="4">
    <source>
        <dbReference type="ARBA" id="ARBA00023163"/>
    </source>
</evidence>
<dbReference type="CDD" id="cd00090">
    <property type="entry name" value="HTH_ARSR"/>
    <property type="match status" value="1"/>
</dbReference>
<keyword evidence="1" id="KW-0059">Arsenical resistance</keyword>
<evidence type="ECO:0000256" key="1">
    <source>
        <dbReference type="ARBA" id="ARBA00022849"/>
    </source>
</evidence>
<protein>
    <recommendedName>
        <fullName evidence="5">HTH arsR-type domain-containing protein</fullName>
    </recommendedName>
</protein>
<evidence type="ECO:0000259" key="5">
    <source>
        <dbReference type="PROSITE" id="PS50987"/>
    </source>
</evidence>
<dbReference type="EMBL" id="NRRV01000179">
    <property type="protein sequence ID" value="MBK1633992.1"/>
    <property type="molecule type" value="Genomic_DNA"/>
</dbReference>
<reference evidence="6 7" key="1">
    <citation type="journal article" date="2020" name="Microorganisms">
        <title>Osmotic Adaptation and Compatible Solute Biosynthesis of Phototrophic Bacteria as Revealed from Genome Analyses.</title>
        <authorList>
            <person name="Imhoff J.F."/>
            <person name="Rahn T."/>
            <person name="Kunzel S."/>
            <person name="Keller A."/>
            <person name="Neulinger S.C."/>
        </authorList>
    </citation>
    <scope>NUCLEOTIDE SEQUENCE [LARGE SCALE GENOMIC DNA]</scope>
    <source>
        <strain evidence="6 7">DSM 6210</strain>
    </source>
</reference>
<keyword evidence="4" id="KW-0804">Transcription</keyword>
<dbReference type="PRINTS" id="PR00778">
    <property type="entry name" value="HTHARSR"/>
</dbReference>
<evidence type="ECO:0000313" key="7">
    <source>
        <dbReference type="Proteomes" id="UP000748752"/>
    </source>
</evidence>
<comment type="caution">
    <text evidence="6">The sequence shown here is derived from an EMBL/GenBank/DDBJ whole genome shotgun (WGS) entry which is preliminary data.</text>
</comment>
<dbReference type="InterPro" id="IPR011991">
    <property type="entry name" value="ArsR-like_HTH"/>
</dbReference>